<organism evidence="2 3">
    <name type="scientific">Paucidesulfovibrio gracilis DSM 16080</name>
    <dbReference type="NCBI Taxonomy" id="1121449"/>
    <lineage>
        <taxon>Bacteria</taxon>
        <taxon>Pseudomonadati</taxon>
        <taxon>Thermodesulfobacteriota</taxon>
        <taxon>Desulfovibrionia</taxon>
        <taxon>Desulfovibrionales</taxon>
        <taxon>Desulfovibrionaceae</taxon>
        <taxon>Paucidesulfovibrio</taxon>
    </lineage>
</organism>
<evidence type="ECO:0000313" key="3">
    <source>
        <dbReference type="Proteomes" id="UP000190027"/>
    </source>
</evidence>
<sequence length="193" mass="21409">MKKICLLLMCLAVFLVSGCAGTLPVNSYEPQNIVRCQGKASIDEFTYAPFERGEVSEKNQIHNTALGNIYISTDVAQLVRRATALELEKTGIALTEDAPYAVEGEVTDFVIDDLGYSVDWEYAVTYSIRDKSTNALAFQKTFRPEPVHSGKFGRPSDFSQTVSEIILSGYNMFIHDQGALNLLRTDQPEVAEQ</sequence>
<dbReference type="OrthoDB" id="6050091at2"/>
<feature type="signal peptide" evidence="1">
    <location>
        <begin position="1"/>
        <end position="22"/>
    </location>
</feature>
<dbReference type="AlphaFoldDB" id="A0A1T4XIX8"/>
<keyword evidence="1" id="KW-0732">Signal</keyword>
<protein>
    <recommendedName>
        <fullName evidence="4">Lipoprotein</fullName>
    </recommendedName>
</protein>
<gene>
    <name evidence="2" type="ORF">SAMN02745704_02142</name>
</gene>
<dbReference type="Proteomes" id="UP000190027">
    <property type="component" value="Unassembled WGS sequence"/>
</dbReference>
<proteinExistence type="predicted"/>
<keyword evidence="3" id="KW-1185">Reference proteome</keyword>
<dbReference type="RefSeq" id="WP_078717695.1">
    <property type="nucleotide sequence ID" value="NZ_FUYC01000011.1"/>
</dbReference>
<evidence type="ECO:0000313" key="2">
    <source>
        <dbReference type="EMBL" id="SKA89474.1"/>
    </source>
</evidence>
<dbReference type="EMBL" id="FUYC01000011">
    <property type="protein sequence ID" value="SKA89474.1"/>
    <property type="molecule type" value="Genomic_DNA"/>
</dbReference>
<feature type="chain" id="PRO_5012233682" description="Lipoprotein" evidence="1">
    <location>
        <begin position="23"/>
        <end position="193"/>
    </location>
</feature>
<evidence type="ECO:0008006" key="4">
    <source>
        <dbReference type="Google" id="ProtNLM"/>
    </source>
</evidence>
<reference evidence="2 3" key="1">
    <citation type="submission" date="2017-02" db="EMBL/GenBank/DDBJ databases">
        <authorList>
            <person name="Peterson S.W."/>
        </authorList>
    </citation>
    <scope>NUCLEOTIDE SEQUENCE [LARGE SCALE GENOMIC DNA]</scope>
    <source>
        <strain evidence="2 3">DSM 16080</strain>
    </source>
</reference>
<evidence type="ECO:0000256" key="1">
    <source>
        <dbReference type="SAM" id="SignalP"/>
    </source>
</evidence>
<dbReference type="PROSITE" id="PS51257">
    <property type="entry name" value="PROKAR_LIPOPROTEIN"/>
    <property type="match status" value="1"/>
</dbReference>
<name>A0A1T4XIX8_9BACT</name>
<accession>A0A1T4XIX8</accession>